<accession>A0A2A6BSF7</accession>
<reference evidence="2" key="1">
    <citation type="journal article" date="2008" name="Nat. Genet.">
        <title>The Pristionchus pacificus genome provides a unique perspective on nematode lifestyle and parasitism.</title>
        <authorList>
            <person name="Dieterich C."/>
            <person name="Clifton S.W."/>
            <person name="Schuster L.N."/>
            <person name="Chinwalla A."/>
            <person name="Delehaunty K."/>
            <person name="Dinkelacker I."/>
            <person name="Fulton L."/>
            <person name="Fulton R."/>
            <person name="Godfrey J."/>
            <person name="Minx P."/>
            <person name="Mitreva M."/>
            <person name="Roeseler W."/>
            <person name="Tian H."/>
            <person name="Witte H."/>
            <person name="Yang S.P."/>
            <person name="Wilson R.K."/>
            <person name="Sommer R.J."/>
        </authorList>
    </citation>
    <scope>NUCLEOTIDE SEQUENCE [LARGE SCALE GENOMIC DNA]</scope>
    <source>
        <strain evidence="2">PS312</strain>
    </source>
</reference>
<evidence type="ECO:0000313" key="1">
    <source>
        <dbReference type="EnsemblMetazoa" id="PPA37226.1"/>
    </source>
</evidence>
<sequence length="175" mass="19634">MNRTALKALQGMNSDYATIKKDLSLALRVVMNNCDNYNEQIQLTTSKVLYAITDLLLAGVENIEAGKQFDLTYKLVDAYSTMNKCQNPKDPLQICLFKFARCFILFMDNLHGKILLKGEEAPEKTMMPCVWVDSVSKRNAPVKQQPIRSSKSTSVGVVRNIGAQQVVVINDRELS</sequence>
<organism evidence="1 2">
    <name type="scientific">Pristionchus pacificus</name>
    <name type="common">Parasitic nematode worm</name>
    <dbReference type="NCBI Taxonomy" id="54126"/>
    <lineage>
        <taxon>Eukaryota</taxon>
        <taxon>Metazoa</taxon>
        <taxon>Ecdysozoa</taxon>
        <taxon>Nematoda</taxon>
        <taxon>Chromadorea</taxon>
        <taxon>Rhabditida</taxon>
        <taxon>Rhabditina</taxon>
        <taxon>Diplogasteromorpha</taxon>
        <taxon>Diplogasteroidea</taxon>
        <taxon>Neodiplogasteridae</taxon>
        <taxon>Pristionchus</taxon>
    </lineage>
</organism>
<proteinExistence type="predicted"/>
<reference evidence="1" key="2">
    <citation type="submission" date="2022-06" db="UniProtKB">
        <authorList>
            <consortium name="EnsemblMetazoa"/>
        </authorList>
    </citation>
    <scope>IDENTIFICATION</scope>
    <source>
        <strain evidence="1">PS312</strain>
    </source>
</reference>
<keyword evidence="2" id="KW-1185">Reference proteome</keyword>
<evidence type="ECO:0000313" key="2">
    <source>
        <dbReference type="Proteomes" id="UP000005239"/>
    </source>
</evidence>
<accession>A0A8R1YV77</accession>
<gene>
    <name evidence="1" type="primary">WBGene00275595</name>
</gene>
<name>A0A2A6BSF7_PRIPA</name>
<dbReference type="AlphaFoldDB" id="A0A2A6BSF7"/>
<dbReference type="EnsemblMetazoa" id="PPA37226.1">
    <property type="protein sequence ID" value="PPA37226.1"/>
    <property type="gene ID" value="WBGene00275595"/>
</dbReference>
<protein>
    <submittedName>
        <fullName evidence="1">Uncharacterized protein</fullName>
    </submittedName>
</protein>
<dbReference type="Proteomes" id="UP000005239">
    <property type="component" value="Unassembled WGS sequence"/>
</dbReference>